<dbReference type="Pfam" id="PF01336">
    <property type="entry name" value="tRNA_anti-codon"/>
    <property type="match status" value="1"/>
</dbReference>
<keyword evidence="8" id="KW-0963">Cytoplasm</keyword>
<evidence type="ECO:0000256" key="1">
    <source>
        <dbReference type="ARBA" id="ARBA00006303"/>
    </source>
</evidence>
<feature type="binding site" evidence="8">
    <location>
        <begin position="529"/>
        <end position="532"/>
    </location>
    <ligand>
        <name>ATP</name>
        <dbReference type="ChEBI" id="CHEBI:30616"/>
    </ligand>
</feature>
<dbReference type="EMBL" id="CP005077">
    <property type="protein sequence ID" value="AGM25023.1"/>
    <property type="molecule type" value="Genomic_DNA"/>
</dbReference>
<proteinExistence type="inferred from homology"/>
<feature type="region of interest" description="Aspartate" evidence="8">
    <location>
        <begin position="195"/>
        <end position="198"/>
    </location>
</feature>
<comment type="similarity">
    <text evidence="1 8">Belongs to the class-II aminoacyl-tRNA synthetase family. Type 1 subfamily.</text>
</comment>
<dbReference type="GO" id="GO:0003676">
    <property type="term" value="F:nucleic acid binding"/>
    <property type="evidence" value="ECO:0007669"/>
    <property type="project" value="InterPro"/>
</dbReference>
<dbReference type="OrthoDB" id="9802326at2"/>
<dbReference type="KEGG" id="scr:SCHRY_v1c04420"/>
<dbReference type="InterPro" id="IPR029351">
    <property type="entry name" value="GAD_dom"/>
</dbReference>
<gene>
    <name evidence="8 10" type="primary">aspS</name>
    <name evidence="10" type="ORF">SCHRY_v1c04420</name>
</gene>
<dbReference type="STRING" id="1276227.SCHRY_v1c04420"/>
<dbReference type="Gene3D" id="3.30.1360.30">
    <property type="entry name" value="GAD-like domain"/>
    <property type="match status" value="1"/>
</dbReference>
<dbReference type="InterPro" id="IPR047089">
    <property type="entry name" value="Asp-tRNA-ligase_1_N"/>
</dbReference>
<comment type="subcellular location">
    <subcellularLocation>
        <location evidence="8">Cytoplasm</location>
    </subcellularLocation>
</comment>
<dbReference type="NCBIfam" id="TIGR00459">
    <property type="entry name" value="aspS_bact"/>
    <property type="match status" value="1"/>
</dbReference>
<dbReference type="InterPro" id="IPR004115">
    <property type="entry name" value="GAD-like_sf"/>
</dbReference>
<dbReference type="PRINTS" id="PR01042">
    <property type="entry name" value="TRNASYNTHASP"/>
</dbReference>
<evidence type="ECO:0000313" key="11">
    <source>
        <dbReference type="Proteomes" id="UP000013964"/>
    </source>
</evidence>
<dbReference type="InterPro" id="IPR004364">
    <property type="entry name" value="Aa-tRNA-synt_II"/>
</dbReference>
<feature type="binding site" evidence="8">
    <location>
        <begin position="217"/>
        <end position="219"/>
    </location>
    <ligand>
        <name>ATP</name>
        <dbReference type="ChEBI" id="CHEBI:30616"/>
    </ligand>
</feature>
<dbReference type="CDD" id="cd04317">
    <property type="entry name" value="EcAspRS_like_N"/>
    <property type="match status" value="1"/>
</dbReference>
<dbReference type="PROSITE" id="PS50862">
    <property type="entry name" value="AA_TRNA_LIGASE_II"/>
    <property type="match status" value="1"/>
</dbReference>
<dbReference type="SUPFAM" id="SSF55261">
    <property type="entry name" value="GAD domain-like"/>
    <property type="match status" value="1"/>
</dbReference>
<dbReference type="RefSeq" id="WP_016338848.1">
    <property type="nucleotide sequence ID" value="NC_021280.1"/>
</dbReference>
<evidence type="ECO:0000256" key="8">
    <source>
        <dbReference type="HAMAP-Rule" id="MF_00044"/>
    </source>
</evidence>
<feature type="binding site" evidence="8">
    <location>
        <position position="477"/>
    </location>
    <ligand>
        <name>ATP</name>
        <dbReference type="ChEBI" id="CHEBI:30616"/>
    </ligand>
</feature>
<dbReference type="HOGENOM" id="CLU_014330_3_2_14"/>
<comment type="subunit">
    <text evidence="2 8">Homodimer.</text>
</comment>
<keyword evidence="5 8" id="KW-0067">ATP-binding</keyword>
<dbReference type="SUPFAM" id="SSF50249">
    <property type="entry name" value="Nucleic acid-binding proteins"/>
    <property type="match status" value="1"/>
</dbReference>
<dbReference type="Gene3D" id="2.40.50.140">
    <property type="entry name" value="Nucleic acid-binding proteins"/>
    <property type="match status" value="1"/>
</dbReference>
<dbReference type="InterPro" id="IPR045864">
    <property type="entry name" value="aa-tRNA-synth_II/BPL/LPL"/>
</dbReference>
<dbReference type="AlphaFoldDB" id="R4U3E8"/>
<sequence length="580" mass="66979">MKRTHTCGELKIDHVGQEVKISGWVARNRRLGGMQFIDLRDRYGITQIIVNHDFVNYELANSLRSEDVIIITGTVVERKSKNSQLPTGDIEINLTNLEVISKAQTTPLIIDDKTDALEDVRMTYRYLDLRRPIMQQKLFLRNKVIHLIRNYLQEKNFIDVETPILNKSTPEGARDFLVPSRQHPHSFYALPQSPQLFKQLLMLSGFDRYFQVAKCFRDEDLRSDRQPEFTQLDLEMSFVDKEDIISMIEGLFCYVMKESLDIEILTPFIRMDYDQAIDQYGSDKPDTRYDLKLTTVNDIFNATEFKIFQDVLKNKGTIKAIFIPEQVDKKQIEELTRISQQNKAKGLGWLRLNLKHEWEGSINKFVSLTEKKGLQEVFNKKEPGTYFFVSGDYQIVCQALGAVRVHLAKDFNLANQNQFNFLWIINWPLFEWSTENQRFEAAHHPFTAPTEDYLATFDTDQPNARADAYDIVLNGYEIGGGSIRIHRNDIQERMFKALSLSEEEINDKFGWFLNAFNYGVPPHGGLALGLDRIIMLLTNSDSIRDVIAFPKNASGLDPMTNSPSLVSDEQLAELGIKYQK</sequence>
<organism evidence="10 11">
    <name type="scientific">Spiroplasma chrysopicola DF-1</name>
    <dbReference type="NCBI Taxonomy" id="1276227"/>
    <lineage>
        <taxon>Bacteria</taxon>
        <taxon>Bacillati</taxon>
        <taxon>Mycoplasmatota</taxon>
        <taxon>Mollicutes</taxon>
        <taxon>Entomoplasmatales</taxon>
        <taxon>Spiroplasmataceae</taxon>
        <taxon>Spiroplasma</taxon>
    </lineage>
</organism>
<dbReference type="Proteomes" id="UP000013964">
    <property type="component" value="Chromosome"/>
</dbReference>
<feature type="binding site" evidence="8">
    <location>
        <position position="217"/>
    </location>
    <ligand>
        <name>L-aspartate</name>
        <dbReference type="ChEBI" id="CHEBI:29991"/>
    </ligand>
</feature>
<dbReference type="EC" id="6.1.1.12" evidence="8"/>
<evidence type="ECO:0000256" key="5">
    <source>
        <dbReference type="ARBA" id="ARBA00022840"/>
    </source>
</evidence>
<feature type="binding site" evidence="8">
    <location>
        <position position="226"/>
    </location>
    <ligand>
        <name>ATP</name>
        <dbReference type="ChEBI" id="CHEBI:30616"/>
    </ligand>
</feature>
<dbReference type="InterPro" id="IPR004524">
    <property type="entry name" value="Asp-tRNA-ligase_1"/>
</dbReference>
<dbReference type="PATRIC" id="fig|1276227.3.peg.442"/>
<comment type="function">
    <text evidence="8">Catalyzes the attachment of L-aspartate to tRNA(Asp) in a two-step reaction: L-aspartate is first activated by ATP to form Asp-AMP and then transferred to the acceptor end of tRNA(Asp).</text>
</comment>
<evidence type="ECO:0000256" key="4">
    <source>
        <dbReference type="ARBA" id="ARBA00022741"/>
    </source>
</evidence>
<dbReference type="InterPro" id="IPR004365">
    <property type="entry name" value="NA-bd_OB_tRNA"/>
</dbReference>
<comment type="caution">
    <text evidence="8">Lacks conserved residue(s) required for the propagation of feature annotation.</text>
</comment>
<feature type="binding site" evidence="8">
    <location>
        <position position="443"/>
    </location>
    <ligand>
        <name>L-aspartate</name>
        <dbReference type="ChEBI" id="CHEBI:29991"/>
    </ligand>
</feature>
<dbReference type="InterPro" id="IPR002312">
    <property type="entry name" value="Asp/Asn-tRNA-synth_IIb"/>
</dbReference>
<keyword evidence="7 8" id="KW-0030">Aminoacyl-tRNA synthetase</keyword>
<dbReference type="eggNOG" id="COG0173">
    <property type="taxonomic scope" value="Bacteria"/>
</dbReference>
<evidence type="ECO:0000256" key="2">
    <source>
        <dbReference type="ARBA" id="ARBA00011738"/>
    </source>
</evidence>
<dbReference type="PANTHER" id="PTHR22594:SF5">
    <property type="entry name" value="ASPARTATE--TRNA LIGASE, MITOCHONDRIAL"/>
    <property type="match status" value="1"/>
</dbReference>
<dbReference type="HAMAP" id="MF_00044">
    <property type="entry name" value="Asp_tRNA_synth_type1"/>
    <property type="match status" value="1"/>
</dbReference>
<dbReference type="SUPFAM" id="SSF55681">
    <property type="entry name" value="Class II aaRS and biotin synthetases"/>
    <property type="match status" value="1"/>
</dbReference>
<dbReference type="GO" id="GO:0006422">
    <property type="term" value="P:aspartyl-tRNA aminoacylation"/>
    <property type="evidence" value="ECO:0007669"/>
    <property type="project" value="UniProtKB-UniRule"/>
</dbReference>
<evidence type="ECO:0000256" key="3">
    <source>
        <dbReference type="ARBA" id="ARBA00022598"/>
    </source>
</evidence>
<dbReference type="Gene3D" id="3.30.930.10">
    <property type="entry name" value="Bira Bifunctional Protein, Domain 2"/>
    <property type="match status" value="1"/>
</dbReference>
<reference evidence="10 11" key="1">
    <citation type="journal article" date="2013" name="Genome Biol. Evol.">
        <title>Complete genomes of two dipteran-associated spiroplasmas provided insights into the origin, dynamics, and impacts of viral invasion in spiroplasma.</title>
        <authorList>
            <person name="Ku C."/>
            <person name="Lo W.S."/>
            <person name="Chen L.L."/>
            <person name="Kuo C.H."/>
        </authorList>
    </citation>
    <scope>NUCLEOTIDE SEQUENCE [LARGE SCALE GENOMIC DNA]</scope>
    <source>
        <strain evidence="10 11">DF-1</strain>
    </source>
</reference>
<name>R4U3E8_9MOLU</name>
<dbReference type="PANTHER" id="PTHR22594">
    <property type="entry name" value="ASPARTYL/LYSYL-TRNA SYNTHETASE"/>
    <property type="match status" value="1"/>
</dbReference>
<keyword evidence="3 8" id="KW-0436">Ligase</keyword>
<evidence type="ECO:0000259" key="9">
    <source>
        <dbReference type="PROSITE" id="PS50862"/>
    </source>
</evidence>
<evidence type="ECO:0000256" key="7">
    <source>
        <dbReference type="ARBA" id="ARBA00023146"/>
    </source>
</evidence>
<feature type="domain" description="Aminoacyl-transfer RNA synthetases class-II family profile" evidence="9">
    <location>
        <begin position="140"/>
        <end position="558"/>
    </location>
</feature>
<dbReference type="GO" id="GO:0005524">
    <property type="term" value="F:ATP binding"/>
    <property type="evidence" value="ECO:0007669"/>
    <property type="project" value="UniProtKB-UniRule"/>
</dbReference>
<dbReference type="GO" id="GO:0004815">
    <property type="term" value="F:aspartate-tRNA ligase activity"/>
    <property type="evidence" value="ECO:0007669"/>
    <property type="project" value="UniProtKB-UniRule"/>
</dbReference>
<dbReference type="NCBIfam" id="NF001750">
    <property type="entry name" value="PRK00476.1"/>
    <property type="match status" value="1"/>
</dbReference>
<dbReference type="InterPro" id="IPR012340">
    <property type="entry name" value="NA-bd_OB-fold"/>
</dbReference>
<dbReference type="Pfam" id="PF00152">
    <property type="entry name" value="tRNA-synt_2"/>
    <property type="match status" value="1"/>
</dbReference>
<comment type="catalytic activity">
    <reaction evidence="8">
        <text>tRNA(Asp) + L-aspartate + ATP = L-aspartyl-tRNA(Asp) + AMP + diphosphate</text>
        <dbReference type="Rhea" id="RHEA:19649"/>
        <dbReference type="Rhea" id="RHEA-COMP:9660"/>
        <dbReference type="Rhea" id="RHEA-COMP:9678"/>
        <dbReference type="ChEBI" id="CHEBI:29991"/>
        <dbReference type="ChEBI" id="CHEBI:30616"/>
        <dbReference type="ChEBI" id="CHEBI:33019"/>
        <dbReference type="ChEBI" id="CHEBI:78442"/>
        <dbReference type="ChEBI" id="CHEBI:78516"/>
        <dbReference type="ChEBI" id="CHEBI:456215"/>
        <dbReference type="EC" id="6.1.1.12"/>
    </reaction>
</comment>
<evidence type="ECO:0000256" key="6">
    <source>
        <dbReference type="ARBA" id="ARBA00022917"/>
    </source>
</evidence>
<accession>R4U3E8</accession>
<dbReference type="Pfam" id="PF02938">
    <property type="entry name" value="GAD"/>
    <property type="match status" value="1"/>
</dbReference>
<feature type="binding site" evidence="8">
    <location>
        <position position="171"/>
    </location>
    <ligand>
        <name>L-aspartate</name>
        <dbReference type="ChEBI" id="CHEBI:29991"/>
    </ligand>
</feature>
<keyword evidence="6 8" id="KW-0648">Protein biosynthesis</keyword>
<keyword evidence="4 8" id="KW-0547">Nucleotide-binding</keyword>
<evidence type="ECO:0000313" key="10">
    <source>
        <dbReference type="EMBL" id="AGM25023.1"/>
    </source>
</evidence>
<dbReference type="CDD" id="cd00777">
    <property type="entry name" value="AspRS_core"/>
    <property type="match status" value="1"/>
</dbReference>
<feature type="binding site" evidence="8">
    <location>
        <position position="484"/>
    </location>
    <ligand>
        <name>L-aspartate</name>
        <dbReference type="ChEBI" id="CHEBI:29991"/>
    </ligand>
</feature>
<dbReference type="GO" id="GO:0005737">
    <property type="term" value="C:cytoplasm"/>
    <property type="evidence" value="ECO:0007669"/>
    <property type="project" value="UniProtKB-SubCell"/>
</dbReference>
<dbReference type="InterPro" id="IPR006195">
    <property type="entry name" value="aa-tRNA-synth_II"/>
</dbReference>
<protein>
    <recommendedName>
        <fullName evidence="8">Aspartate--tRNA ligase</fullName>
        <ecNumber evidence="8">6.1.1.12</ecNumber>
    </recommendedName>
    <alternativeName>
        <fullName evidence="8">Aspartyl-tRNA synthetase</fullName>
        <shortName evidence="8">AspRS</shortName>
    </alternativeName>
</protein>
<keyword evidence="11" id="KW-1185">Reference proteome</keyword>
<dbReference type="InterPro" id="IPR047090">
    <property type="entry name" value="AspRS_core"/>
</dbReference>